<gene>
    <name evidence="1" type="ORF">AVDCRST_MAG58-666</name>
</gene>
<reference evidence="1" key="1">
    <citation type="submission" date="2020-02" db="EMBL/GenBank/DDBJ databases">
        <authorList>
            <person name="Meier V. D."/>
        </authorList>
    </citation>
    <scope>NUCLEOTIDE SEQUENCE</scope>
    <source>
        <strain evidence="1">AVDCRST_MAG58</strain>
    </source>
</reference>
<evidence type="ECO:0000313" key="1">
    <source>
        <dbReference type="EMBL" id="CAA9448478.1"/>
    </source>
</evidence>
<protein>
    <submittedName>
        <fullName evidence="1">Uncharacterized protein</fullName>
    </submittedName>
</protein>
<organism evidence="1">
    <name type="scientific">uncultured Rubrobacteraceae bacterium</name>
    <dbReference type="NCBI Taxonomy" id="349277"/>
    <lineage>
        <taxon>Bacteria</taxon>
        <taxon>Bacillati</taxon>
        <taxon>Actinomycetota</taxon>
        <taxon>Rubrobacteria</taxon>
        <taxon>Rubrobacterales</taxon>
        <taxon>Rubrobacteraceae</taxon>
        <taxon>environmental samples</taxon>
    </lineage>
</organism>
<dbReference type="AlphaFoldDB" id="A0A6J4QUZ8"/>
<sequence>MGEYSASEKRKRMTLMDSEHPEATYAARLLEQQEILQAEANRLVEQLDLPTMVGGAGRFERLGSSVSGLMVWRDLDLGASCGWLSPERAWETMAPLAAHPRTTRVEYRNETGRLAPPELRGHGRYYFVARHETEAGEEWKIDVSLWAPESPPGPLAHAEEMRRRLTPETRLAILWIKDVWHRRSYYPDRVSGMDIYEAVLEHGVRTPEQFGRYLRGRGLPEA</sequence>
<dbReference type="EMBL" id="CADCVF010000016">
    <property type="protein sequence ID" value="CAA9448478.1"/>
    <property type="molecule type" value="Genomic_DNA"/>
</dbReference>
<accession>A0A6J4QUZ8</accession>
<proteinExistence type="predicted"/>
<name>A0A6J4QUZ8_9ACTN</name>